<dbReference type="PANTHER" id="PTHR12526:SF640">
    <property type="entry name" value="COLANIC ACID BIOSYNTHESIS GLYCOSYLTRANSFERASE WCAL-RELATED"/>
    <property type="match status" value="1"/>
</dbReference>
<keyword evidence="2" id="KW-0328">Glycosyltransferase</keyword>
<evidence type="ECO:0000256" key="2">
    <source>
        <dbReference type="ARBA" id="ARBA00022676"/>
    </source>
</evidence>
<evidence type="ECO:0000313" key="6">
    <source>
        <dbReference type="Proteomes" id="UP000266260"/>
    </source>
</evidence>
<proteinExistence type="inferred from homology"/>
<evidence type="ECO:0000313" key="7">
    <source>
        <dbReference type="Proteomes" id="UP000266489"/>
    </source>
</evidence>
<evidence type="ECO:0000313" key="5">
    <source>
        <dbReference type="EMBL" id="RIE08049.1"/>
    </source>
</evidence>
<dbReference type="PANTHER" id="PTHR12526">
    <property type="entry name" value="GLYCOSYLTRANSFERASE"/>
    <property type="match status" value="1"/>
</dbReference>
<comment type="caution">
    <text evidence="5">The sequence shown here is derived from an EMBL/GenBank/DDBJ whole genome shotgun (WGS) entry which is preliminary data.</text>
</comment>
<dbReference type="AlphaFoldDB" id="A0A398D3H6"/>
<evidence type="ECO:0000256" key="3">
    <source>
        <dbReference type="ARBA" id="ARBA00022679"/>
    </source>
</evidence>
<dbReference type="OrthoDB" id="9815351at2"/>
<dbReference type="Proteomes" id="UP000266489">
    <property type="component" value="Unassembled WGS sequence"/>
</dbReference>
<name>A0A398D3H6_9BACT</name>
<reference evidence="6 7" key="1">
    <citation type="submission" date="2018-09" db="EMBL/GenBank/DDBJ databases">
        <title>Discovery and Ecogenomic Context for Candidatus Cryosericales, a Global Caldiserica Order Active in Thawing Permafrost.</title>
        <authorList>
            <person name="Martinez M.A."/>
            <person name="Woodcroft B.J."/>
            <person name="Ignacio Espinoza J.C."/>
            <person name="Zayed A."/>
            <person name="Singleton C.M."/>
            <person name="Boyd J."/>
            <person name="Li Y.-F."/>
            <person name="Purvine S."/>
            <person name="Maughan H."/>
            <person name="Hodgkins S.B."/>
            <person name="Anderson D."/>
            <person name="Sederholm M."/>
            <person name="Temperton B."/>
            <person name="Saleska S.R."/>
            <person name="Tyson G.W."/>
            <person name="Rich V.I."/>
        </authorList>
    </citation>
    <scope>NUCLEOTIDE SEQUENCE [LARGE SCALE GENOMIC DNA]</scope>
    <source>
        <strain evidence="5 7">SMC5</strain>
        <strain evidence="4 6">SMC6</strain>
    </source>
</reference>
<dbReference type="CDD" id="cd03801">
    <property type="entry name" value="GT4_PimA-like"/>
    <property type="match status" value="1"/>
</dbReference>
<evidence type="ECO:0000256" key="1">
    <source>
        <dbReference type="ARBA" id="ARBA00009481"/>
    </source>
</evidence>
<evidence type="ECO:0000313" key="4">
    <source>
        <dbReference type="EMBL" id="RIE07072.1"/>
    </source>
</evidence>
<gene>
    <name evidence="5" type="ORF">SMC5_08630</name>
    <name evidence="4" type="ORF">SMC6_07705</name>
</gene>
<dbReference type="GO" id="GO:0016757">
    <property type="term" value="F:glycosyltransferase activity"/>
    <property type="evidence" value="ECO:0007669"/>
    <property type="project" value="UniProtKB-KW"/>
</dbReference>
<dbReference type="SUPFAM" id="SSF53756">
    <property type="entry name" value="UDP-Glycosyltransferase/glycogen phosphorylase"/>
    <property type="match status" value="1"/>
</dbReference>
<sequence>MSVLAATRYGPLGASSRMRIYQYVDALAEFGVDLRVSELIDDRAVAFFYQHGWRPVGPRIRSYAKRIVLVWREQNASILWVEKELLPWLPYGVEHTLLVHAHKPLVLDYDDAIFHMYDRNRFWLVQRALGKKIGALMEMATTVTVGNSYLAARALAAGAHNVEIIPTVVDLRRYPVCVKAEQEGLKIVWIGSPATSKYLALVAGPLATVALRYRYRLIVIGGRPASLPGVPVEWRPWSAETEAADISECDIGIMPLPDEPWEWGKCGYKLIQYMACGLPVVASPVGVNRDIVSNGTNGFLAGTDQEWMSALSELLESAQMRSSMGTAGRVLVERNYCLQVTAPRLAAILRDAAG</sequence>
<accession>A0A398D3H6</accession>
<dbReference type="Gene3D" id="3.40.50.2000">
    <property type="entry name" value="Glycogen Phosphorylase B"/>
    <property type="match status" value="1"/>
</dbReference>
<accession>A0A398CWE5</accession>
<comment type="similarity">
    <text evidence="1">Belongs to the glycosyltransferase group 1 family. Glycosyltransferase 4 subfamily.</text>
</comment>
<keyword evidence="3 5" id="KW-0808">Transferase</keyword>
<protein>
    <submittedName>
        <fullName evidence="5">Glycosyltransferase</fullName>
    </submittedName>
</protein>
<dbReference type="EMBL" id="QXIT01000136">
    <property type="protein sequence ID" value="RIE07072.1"/>
    <property type="molecule type" value="Genomic_DNA"/>
</dbReference>
<dbReference type="EMBL" id="QXIU01000211">
    <property type="protein sequence ID" value="RIE08049.1"/>
    <property type="molecule type" value="Genomic_DNA"/>
</dbReference>
<organism evidence="5 7">
    <name type="scientific">Candidatus Cryosericum odellii</name>
    <dbReference type="NCBI Taxonomy" id="2290917"/>
    <lineage>
        <taxon>Bacteria</taxon>
        <taxon>Pseudomonadati</taxon>
        <taxon>Caldisericota/Cryosericota group</taxon>
        <taxon>Candidatus Cryosericota</taxon>
        <taxon>Candidatus Cryosericia</taxon>
        <taxon>Candidatus Cryosericales</taxon>
        <taxon>Candidatus Cryosericaceae</taxon>
        <taxon>Candidatus Cryosericum</taxon>
    </lineage>
</organism>
<keyword evidence="6" id="KW-1185">Reference proteome</keyword>
<dbReference type="Pfam" id="PF13692">
    <property type="entry name" value="Glyco_trans_1_4"/>
    <property type="match status" value="1"/>
</dbReference>
<dbReference type="Proteomes" id="UP000266260">
    <property type="component" value="Unassembled WGS sequence"/>
</dbReference>